<keyword evidence="2" id="KW-0689">Ribosomal protein</keyword>
<name>A0A0C3BIF2_SERVB</name>
<dbReference type="GO" id="GO:0006412">
    <property type="term" value="P:translation"/>
    <property type="evidence" value="ECO:0007669"/>
    <property type="project" value="InterPro"/>
</dbReference>
<reference evidence="6 7" key="1">
    <citation type="submission" date="2014-04" db="EMBL/GenBank/DDBJ databases">
        <authorList>
            <consortium name="DOE Joint Genome Institute"/>
            <person name="Kuo A."/>
            <person name="Zuccaro A."/>
            <person name="Kohler A."/>
            <person name="Nagy L.G."/>
            <person name="Floudas D."/>
            <person name="Copeland A."/>
            <person name="Barry K.W."/>
            <person name="Cichocki N."/>
            <person name="Veneault-Fourrey C."/>
            <person name="LaButti K."/>
            <person name="Lindquist E.A."/>
            <person name="Lipzen A."/>
            <person name="Lundell T."/>
            <person name="Morin E."/>
            <person name="Murat C."/>
            <person name="Sun H."/>
            <person name="Tunlid A."/>
            <person name="Henrissat B."/>
            <person name="Grigoriev I.V."/>
            <person name="Hibbett D.S."/>
            <person name="Martin F."/>
            <person name="Nordberg H.P."/>
            <person name="Cantor M.N."/>
            <person name="Hua S.X."/>
        </authorList>
    </citation>
    <scope>NUCLEOTIDE SEQUENCE [LARGE SCALE GENOMIC DNA]</scope>
    <source>
        <strain evidence="6 7">MAFF 305830</strain>
    </source>
</reference>
<dbReference type="Proteomes" id="UP000054097">
    <property type="component" value="Unassembled WGS sequence"/>
</dbReference>
<dbReference type="FunFam" id="1.10.287.3980:FF:000001">
    <property type="entry name" value="Mitochondrial ribosomal protein L34"/>
    <property type="match status" value="1"/>
</dbReference>
<dbReference type="PANTHER" id="PTHR14503:SF4">
    <property type="entry name" value="LARGE RIBOSOMAL SUBUNIT PROTEIN BL34M"/>
    <property type="match status" value="1"/>
</dbReference>
<evidence type="ECO:0000256" key="2">
    <source>
        <dbReference type="ARBA" id="ARBA00022980"/>
    </source>
</evidence>
<evidence type="ECO:0000313" key="6">
    <source>
        <dbReference type="EMBL" id="KIM31281.1"/>
    </source>
</evidence>
<dbReference type="EMBL" id="KN824282">
    <property type="protein sequence ID" value="KIM31281.1"/>
    <property type="molecule type" value="Genomic_DNA"/>
</dbReference>
<feature type="region of interest" description="Disordered" evidence="5">
    <location>
        <begin position="110"/>
        <end position="130"/>
    </location>
</feature>
<evidence type="ECO:0000256" key="3">
    <source>
        <dbReference type="ARBA" id="ARBA00023274"/>
    </source>
</evidence>
<reference evidence="7" key="2">
    <citation type="submission" date="2015-01" db="EMBL/GenBank/DDBJ databases">
        <title>Evolutionary Origins and Diversification of the Mycorrhizal Mutualists.</title>
        <authorList>
            <consortium name="DOE Joint Genome Institute"/>
            <consortium name="Mycorrhizal Genomics Consortium"/>
            <person name="Kohler A."/>
            <person name="Kuo A."/>
            <person name="Nagy L.G."/>
            <person name="Floudas D."/>
            <person name="Copeland A."/>
            <person name="Barry K.W."/>
            <person name="Cichocki N."/>
            <person name="Veneault-Fourrey C."/>
            <person name="LaButti K."/>
            <person name="Lindquist E.A."/>
            <person name="Lipzen A."/>
            <person name="Lundell T."/>
            <person name="Morin E."/>
            <person name="Murat C."/>
            <person name="Riley R."/>
            <person name="Ohm R."/>
            <person name="Sun H."/>
            <person name="Tunlid A."/>
            <person name="Henrissat B."/>
            <person name="Grigoriev I.V."/>
            <person name="Hibbett D.S."/>
            <person name="Martin F."/>
        </authorList>
    </citation>
    <scope>NUCLEOTIDE SEQUENCE [LARGE SCALE GENOMIC DNA]</scope>
    <source>
        <strain evidence="7">MAFF 305830</strain>
    </source>
</reference>
<sequence length="157" mass="17548">MPRIVPRFMHQVARGCARNTIVRASAPRPSYYPRSIKSSQFTLNTTSNSRSLAAPLRESPILRTSLTSLLRVVPRVKFAPTTLSGTTGINALEGAGRDMRFGLGGLQQVRHGSRGTEYQPSQRKRKRKHGFLARKRTKGGRAILARRRAKGRKFLSH</sequence>
<comment type="similarity">
    <text evidence="1">Belongs to the bacterial ribosomal protein bL34 family.</text>
</comment>
<dbReference type="HAMAP" id="MF_00391">
    <property type="entry name" value="Ribosomal_bL34"/>
    <property type="match status" value="1"/>
</dbReference>
<evidence type="ECO:0000313" key="7">
    <source>
        <dbReference type="Proteomes" id="UP000054097"/>
    </source>
</evidence>
<protein>
    <recommendedName>
        <fullName evidence="4">Large ribosomal subunit protein bL34m</fullName>
    </recommendedName>
</protein>
<dbReference type="STRING" id="933852.A0A0C3BIF2"/>
<evidence type="ECO:0000256" key="4">
    <source>
        <dbReference type="ARBA" id="ARBA00035274"/>
    </source>
</evidence>
<evidence type="ECO:0000256" key="1">
    <source>
        <dbReference type="ARBA" id="ARBA00010111"/>
    </source>
</evidence>
<keyword evidence="7" id="KW-1185">Reference proteome</keyword>
<dbReference type="GO" id="GO:0005762">
    <property type="term" value="C:mitochondrial large ribosomal subunit"/>
    <property type="evidence" value="ECO:0007669"/>
    <property type="project" value="TreeGrafter"/>
</dbReference>
<gene>
    <name evidence="6" type="ORF">M408DRAFT_327543</name>
</gene>
<dbReference type="Pfam" id="PF00468">
    <property type="entry name" value="Ribosomal_L34"/>
    <property type="match status" value="1"/>
</dbReference>
<organism evidence="6 7">
    <name type="scientific">Serendipita vermifera MAFF 305830</name>
    <dbReference type="NCBI Taxonomy" id="933852"/>
    <lineage>
        <taxon>Eukaryota</taxon>
        <taxon>Fungi</taxon>
        <taxon>Dikarya</taxon>
        <taxon>Basidiomycota</taxon>
        <taxon>Agaricomycotina</taxon>
        <taxon>Agaricomycetes</taxon>
        <taxon>Sebacinales</taxon>
        <taxon>Serendipitaceae</taxon>
        <taxon>Serendipita</taxon>
    </lineage>
</organism>
<proteinExistence type="inferred from homology"/>
<dbReference type="Gene3D" id="1.10.287.3980">
    <property type="match status" value="1"/>
</dbReference>
<dbReference type="InterPro" id="IPR000271">
    <property type="entry name" value="Ribosomal_bL34"/>
</dbReference>
<dbReference type="AlphaFoldDB" id="A0A0C3BIF2"/>
<dbReference type="PANTHER" id="PTHR14503">
    <property type="entry name" value="MITOCHONDRIAL RIBOSOMAL PROTEIN 34 FAMILY MEMBER"/>
    <property type="match status" value="1"/>
</dbReference>
<dbReference type="NCBIfam" id="TIGR01030">
    <property type="entry name" value="rpmH_bact"/>
    <property type="match status" value="1"/>
</dbReference>
<accession>A0A0C3BIF2</accession>
<dbReference type="OrthoDB" id="431691at2759"/>
<dbReference type="GO" id="GO:0003735">
    <property type="term" value="F:structural constituent of ribosome"/>
    <property type="evidence" value="ECO:0007669"/>
    <property type="project" value="InterPro"/>
</dbReference>
<keyword evidence="3" id="KW-0687">Ribonucleoprotein</keyword>
<evidence type="ECO:0000256" key="5">
    <source>
        <dbReference type="SAM" id="MobiDB-lite"/>
    </source>
</evidence>
<dbReference type="HOGENOM" id="CLU_129938_0_0_1"/>